<evidence type="ECO:0000256" key="5">
    <source>
        <dbReference type="ARBA" id="ARBA00023163"/>
    </source>
</evidence>
<feature type="region of interest" description="Disordered" evidence="6">
    <location>
        <begin position="347"/>
        <end position="383"/>
    </location>
</feature>
<dbReference type="Gene3D" id="1.10.1740.10">
    <property type="match status" value="1"/>
</dbReference>
<evidence type="ECO:0000256" key="3">
    <source>
        <dbReference type="ARBA" id="ARBA00023082"/>
    </source>
</evidence>
<dbReference type="eggNOG" id="COG1595">
    <property type="taxonomic scope" value="Bacteria"/>
</dbReference>
<dbReference type="InterPro" id="IPR013325">
    <property type="entry name" value="RNA_pol_sigma_r2"/>
</dbReference>
<proteinExistence type="inferred from homology"/>
<dbReference type="EMBL" id="AM746676">
    <property type="protein sequence ID" value="CAN99422.1"/>
    <property type="molecule type" value="Genomic_DNA"/>
</dbReference>
<gene>
    <name evidence="8" type="ordered locus">sce9249</name>
</gene>
<dbReference type="InterPro" id="IPR039425">
    <property type="entry name" value="RNA_pol_sigma-70-like"/>
</dbReference>
<dbReference type="KEGG" id="scl:sce9249"/>
<name>A9GDZ9_SORC5</name>
<dbReference type="PANTHER" id="PTHR43133">
    <property type="entry name" value="RNA POLYMERASE ECF-TYPE SIGMA FACTO"/>
    <property type="match status" value="1"/>
</dbReference>
<dbReference type="STRING" id="448385.sce9249"/>
<reference evidence="8 9" key="1">
    <citation type="journal article" date="2007" name="Nat. Biotechnol.">
        <title>Complete genome sequence of the myxobacterium Sorangium cellulosum.</title>
        <authorList>
            <person name="Schneiker S."/>
            <person name="Perlova O."/>
            <person name="Kaiser O."/>
            <person name="Gerth K."/>
            <person name="Alici A."/>
            <person name="Altmeyer M.O."/>
            <person name="Bartels D."/>
            <person name="Bekel T."/>
            <person name="Beyer S."/>
            <person name="Bode E."/>
            <person name="Bode H.B."/>
            <person name="Bolten C.J."/>
            <person name="Choudhuri J.V."/>
            <person name="Doss S."/>
            <person name="Elnakady Y.A."/>
            <person name="Frank B."/>
            <person name="Gaigalat L."/>
            <person name="Goesmann A."/>
            <person name="Groeger C."/>
            <person name="Gross F."/>
            <person name="Jelsbak L."/>
            <person name="Jelsbak L."/>
            <person name="Kalinowski J."/>
            <person name="Kegler C."/>
            <person name="Knauber T."/>
            <person name="Konietzny S."/>
            <person name="Kopp M."/>
            <person name="Krause L."/>
            <person name="Krug D."/>
            <person name="Linke B."/>
            <person name="Mahmud T."/>
            <person name="Martinez-Arias R."/>
            <person name="McHardy A.C."/>
            <person name="Merai M."/>
            <person name="Meyer F."/>
            <person name="Mormann S."/>
            <person name="Munoz-Dorado J."/>
            <person name="Perez J."/>
            <person name="Pradella S."/>
            <person name="Rachid S."/>
            <person name="Raddatz G."/>
            <person name="Rosenau F."/>
            <person name="Rueckert C."/>
            <person name="Sasse F."/>
            <person name="Scharfe M."/>
            <person name="Schuster S.C."/>
            <person name="Suen G."/>
            <person name="Treuner-Lange A."/>
            <person name="Velicer G.J."/>
            <person name="Vorholter F.-J."/>
            <person name="Weissman K.J."/>
            <person name="Welch R.D."/>
            <person name="Wenzel S.C."/>
            <person name="Whitworth D.E."/>
            <person name="Wilhelm S."/>
            <person name="Wittmann C."/>
            <person name="Bloecker H."/>
            <person name="Puehler A."/>
            <person name="Mueller R."/>
        </authorList>
    </citation>
    <scope>NUCLEOTIDE SEQUENCE [LARGE SCALE GENOMIC DNA]</scope>
    <source>
        <strain evidence="9">So ce56</strain>
    </source>
</reference>
<evidence type="ECO:0000313" key="8">
    <source>
        <dbReference type="EMBL" id="CAN99422.1"/>
    </source>
</evidence>
<feature type="region of interest" description="Disordered" evidence="6">
    <location>
        <begin position="490"/>
        <end position="513"/>
    </location>
</feature>
<feature type="compositionally biased region" description="Low complexity" evidence="6">
    <location>
        <begin position="490"/>
        <end position="505"/>
    </location>
</feature>
<dbReference type="Proteomes" id="UP000002139">
    <property type="component" value="Chromosome"/>
</dbReference>
<evidence type="ECO:0000256" key="6">
    <source>
        <dbReference type="SAM" id="MobiDB-lite"/>
    </source>
</evidence>
<evidence type="ECO:0000256" key="4">
    <source>
        <dbReference type="ARBA" id="ARBA00023125"/>
    </source>
</evidence>
<feature type="compositionally biased region" description="Basic and acidic residues" evidence="6">
    <location>
        <begin position="440"/>
        <end position="462"/>
    </location>
</feature>
<dbReference type="NCBIfam" id="TIGR02937">
    <property type="entry name" value="sigma70-ECF"/>
    <property type="match status" value="1"/>
</dbReference>
<sequence>MRGPFGDAAAGVRPPLGTRSAGRAKPVYDFATSRAASPDYLSMKESRARPAPPPAPDPALAPAPAPEAAPAPAPEAAPAPAPEAAPAPAPEAAPAPDPAPAAGPHRDSAPATGSSPHPSFEEVYQTLLPYVLAVLWRVGVASRDLHDVAHEVFLVVHRRLKDQDPRLSLKSWVAGISAHVALRHLQLARNQRELLALDAGEPIELADPGLDAERRVAQAETQRIVRELIQRIERERRAVFVLYDLEGSDMRDIAQALRIPVNTAWDRLRRARSEFTAAVKRLSARDPDALGLRRLRFALAPFALADRPLLLDAGGVRLGLSRDVAGALWARLQRSLASTGGLARGADSLAGAPATRPDAGATSSHRRRPGNAVEAAGATGEKRTPPVVTIARARLIKAGAALFLWGVGAGAGLVYAMLPPPAAAPVVPVRAEADGAAPGRAERAAPEPAERAAPEPAERDGAGRGVGAADGRAVAATVGSAGSPAAVEIAAAGPSRAPSRKAAPPSERDTTEESALLSSAGIALSEGKATEALDVLASHERSYPRSPRAQLREALAIQALVQAGRRADARARAGRFRAAFPHAVFLPAIEAVVSSP</sequence>
<dbReference type="GO" id="GO:0006352">
    <property type="term" value="P:DNA-templated transcription initiation"/>
    <property type="evidence" value="ECO:0007669"/>
    <property type="project" value="InterPro"/>
</dbReference>
<evidence type="ECO:0000256" key="2">
    <source>
        <dbReference type="ARBA" id="ARBA00023015"/>
    </source>
</evidence>
<evidence type="ECO:0000259" key="7">
    <source>
        <dbReference type="Pfam" id="PF08281"/>
    </source>
</evidence>
<feature type="region of interest" description="Disordered" evidence="6">
    <location>
        <begin position="1"/>
        <end position="118"/>
    </location>
</feature>
<feature type="compositionally biased region" description="Pro residues" evidence="6">
    <location>
        <begin position="50"/>
        <end position="101"/>
    </location>
</feature>
<dbReference type="Pfam" id="PF08281">
    <property type="entry name" value="Sigma70_r4_2"/>
    <property type="match status" value="1"/>
</dbReference>
<keyword evidence="9" id="KW-1185">Reference proteome</keyword>
<protein>
    <submittedName>
        <fullName evidence="8">ECF-family RNA polymerase sigma factor</fullName>
    </submittedName>
</protein>
<dbReference type="GO" id="GO:0003677">
    <property type="term" value="F:DNA binding"/>
    <property type="evidence" value="ECO:0007669"/>
    <property type="project" value="UniProtKB-KW"/>
</dbReference>
<dbReference type="InterPro" id="IPR036388">
    <property type="entry name" value="WH-like_DNA-bd_sf"/>
</dbReference>
<feature type="region of interest" description="Disordered" evidence="6">
    <location>
        <begin position="435"/>
        <end position="468"/>
    </location>
</feature>
<dbReference type="SUPFAM" id="SSF88659">
    <property type="entry name" value="Sigma3 and sigma4 domains of RNA polymerase sigma factors"/>
    <property type="match status" value="1"/>
</dbReference>
<dbReference type="PANTHER" id="PTHR43133:SF8">
    <property type="entry name" value="RNA POLYMERASE SIGMA FACTOR HI_1459-RELATED"/>
    <property type="match status" value="1"/>
</dbReference>
<keyword evidence="3" id="KW-0731">Sigma factor</keyword>
<dbReference type="GO" id="GO:0016987">
    <property type="term" value="F:sigma factor activity"/>
    <property type="evidence" value="ECO:0007669"/>
    <property type="project" value="UniProtKB-KW"/>
</dbReference>
<organism evidence="8 9">
    <name type="scientific">Sorangium cellulosum (strain So ce56)</name>
    <name type="common">Polyangium cellulosum (strain So ce56)</name>
    <dbReference type="NCBI Taxonomy" id="448385"/>
    <lineage>
        <taxon>Bacteria</taxon>
        <taxon>Pseudomonadati</taxon>
        <taxon>Myxococcota</taxon>
        <taxon>Polyangia</taxon>
        <taxon>Polyangiales</taxon>
        <taxon>Polyangiaceae</taxon>
        <taxon>Sorangium</taxon>
    </lineage>
</organism>
<evidence type="ECO:0000256" key="1">
    <source>
        <dbReference type="ARBA" id="ARBA00010641"/>
    </source>
</evidence>
<dbReference type="HOGENOM" id="CLU_032304_0_0_7"/>
<dbReference type="InterPro" id="IPR013249">
    <property type="entry name" value="RNA_pol_sigma70_r4_t2"/>
</dbReference>
<dbReference type="Gene3D" id="1.10.10.10">
    <property type="entry name" value="Winged helix-like DNA-binding domain superfamily/Winged helix DNA-binding domain"/>
    <property type="match status" value="1"/>
</dbReference>
<feature type="domain" description="RNA polymerase sigma factor 70 region 4 type 2" evidence="7">
    <location>
        <begin position="223"/>
        <end position="273"/>
    </location>
</feature>
<comment type="similarity">
    <text evidence="1">Belongs to the sigma-70 factor family. ECF subfamily.</text>
</comment>
<keyword evidence="5" id="KW-0804">Transcription</keyword>
<dbReference type="AlphaFoldDB" id="A9GDZ9"/>
<dbReference type="InterPro" id="IPR013324">
    <property type="entry name" value="RNA_pol_sigma_r3/r4-like"/>
</dbReference>
<keyword evidence="4" id="KW-0238">DNA-binding</keyword>
<dbReference type="InterPro" id="IPR014284">
    <property type="entry name" value="RNA_pol_sigma-70_dom"/>
</dbReference>
<accession>A9GDZ9</accession>
<evidence type="ECO:0000313" key="9">
    <source>
        <dbReference type="Proteomes" id="UP000002139"/>
    </source>
</evidence>
<dbReference type="SUPFAM" id="SSF88946">
    <property type="entry name" value="Sigma2 domain of RNA polymerase sigma factors"/>
    <property type="match status" value="1"/>
</dbReference>
<keyword evidence="2" id="KW-0805">Transcription regulation</keyword>
<dbReference type="BioCyc" id="SCEL448385:SCE_RS47305-MONOMER"/>